<feature type="compositionally biased region" description="Pro residues" evidence="1">
    <location>
        <begin position="532"/>
        <end position="543"/>
    </location>
</feature>
<feature type="compositionally biased region" description="Polar residues" evidence="1">
    <location>
        <begin position="382"/>
        <end position="392"/>
    </location>
</feature>
<comment type="caution">
    <text evidence="2">The sequence shown here is derived from an EMBL/GenBank/DDBJ whole genome shotgun (WGS) entry which is preliminary data.</text>
</comment>
<dbReference type="GeneID" id="72002446"/>
<organism evidence="2 3">
    <name type="scientific">Rhodofomes roseus</name>
    <dbReference type="NCBI Taxonomy" id="34475"/>
    <lineage>
        <taxon>Eukaryota</taxon>
        <taxon>Fungi</taxon>
        <taxon>Dikarya</taxon>
        <taxon>Basidiomycota</taxon>
        <taxon>Agaricomycotina</taxon>
        <taxon>Agaricomycetes</taxon>
        <taxon>Polyporales</taxon>
        <taxon>Rhodofomes</taxon>
    </lineage>
</organism>
<feature type="region of interest" description="Disordered" evidence="1">
    <location>
        <begin position="843"/>
        <end position="900"/>
    </location>
</feature>
<feature type="compositionally biased region" description="Basic and acidic residues" evidence="1">
    <location>
        <begin position="843"/>
        <end position="855"/>
    </location>
</feature>
<feature type="region of interest" description="Disordered" evidence="1">
    <location>
        <begin position="491"/>
        <end position="545"/>
    </location>
</feature>
<evidence type="ECO:0000313" key="2">
    <source>
        <dbReference type="EMBL" id="KAH9833543.1"/>
    </source>
</evidence>
<name>A0ABQ8K8B6_9APHY</name>
<evidence type="ECO:0000313" key="3">
    <source>
        <dbReference type="Proteomes" id="UP000814176"/>
    </source>
</evidence>
<accession>A0ABQ8K8B6</accession>
<feature type="region of interest" description="Disordered" evidence="1">
    <location>
        <begin position="1"/>
        <end position="87"/>
    </location>
</feature>
<dbReference type="EMBL" id="JADCUA010000018">
    <property type="protein sequence ID" value="KAH9833543.1"/>
    <property type="molecule type" value="Genomic_DNA"/>
</dbReference>
<evidence type="ECO:0000256" key="1">
    <source>
        <dbReference type="SAM" id="MobiDB-lite"/>
    </source>
</evidence>
<feature type="compositionally biased region" description="Polar residues" evidence="1">
    <location>
        <begin position="22"/>
        <end position="35"/>
    </location>
</feature>
<keyword evidence="3" id="KW-1185">Reference proteome</keyword>
<proteinExistence type="predicted"/>
<sequence>MTPSLNNCQQPPPSSKGVVTQGRGTSTSPSRNPWNASMDALGRRSPSYADVTSGRASPTMHQADAAPQTEQTPAAEPTGVAAAPQAQAGYNSDELHVLDIEKALATPTADFPDLPRTPVRAVRTGLDRRPGLHPQSPGATSPSSPLANALQKKKDKKTNKGKAKMTKRKQKLALIGIGLPPSSPPPPSPEDEDAVPQRIPSEPRKRRRTSAQLGGENDDVPADSSRLQPSPVAAPPVAHHRTANGEDEPDANHDRGLDYGLTTASILAAGGIDPTLLTDVHHPRPLRPFSVSQLEPQAGPVYLPHQLAGPAHPPRQEPRAASFAGFWRAGTQPAYRSSRPVTPSANHERPAPSFAQRWGSAIPRLPTRSSPSRASIAHRQTRTSATPTTYPQHNEPAAGPSHPTTSSTYFEVPTAGPSRLPMDPPNAAPAGLTWQIPLTRSAFELDRPDHSRAQSAMSIEQDGPPPPPPLPSTQAPSQHPFYRFRARTPAPHHEPYYRAPPAGPNGAQDFEMAGPPAPPARNLYAEPNHRQQPPPDIPRPAGPLHPIAPALPTMIPLSSVAVTPAPNGNWLPIIGGVHPFWPVDNIDRPQVNTWIGRNTPAVLVSVARQGALDGDGYTKRLAIETVLRDQGGVRNPPIINHRGENEPPHWIAVFGINDYERVSLLRRIWISTEAITIGIIDFTFDTSPFLGFWTNIHLFPDATEDGMRRSVQSALDHILYNEGEILHRFIEKDIASDGGRWRNSTLDHAYMYVRQSVRVDILRRRAPGDKIAPLARIYCEPPTANFAEWLIFRDRIRTYHFGKLNADGPAHLNITYKCKTCHAIDHPTGLCYLHAVPGWLGPKGDKSDSHDDETTRLATPGQSQQTNTSQANVERGRSRNRGPSRGRGGRGSNASRNRGR</sequence>
<protein>
    <submittedName>
        <fullName evidence="2">Uncharacterized protein</fullName>
    </submittedName>
</protein>
<gene>
    <name evidence="2" type="ORF">C8Q71DRAFT_725742</name>
</gene>
<feature type="region of interest" description="Disordered" evidence="1">
    <location>
        <begin position="334"/>
        <end position="431"/>
    </location>
</feature>
<feature type="compositionally biased region" description="Basic residues" evidence="1">
    <location>
        <begin position="151"/>
        <end position="171"/>
    </location>
</feature>
<feature type="region of interest" description="Disordered" evidence="1">
    <location>
        <begin position="105"/>
        <end position="257"/>
    </location>
</feature>
<feature type="region of interest" description="Disordered" evidence="1">
    <location>
        <begin position="448"/>
        <end position="477"/>
    </location>
</feature>
<reference evidence="2 3" key="1">
    <citation type="journal article" date="2021" name="Environ. Microbiol.">
        <title>Gene family expansions and transcriptome signatures uncover fungal adaptations to wood decay.</title>
        <authorList>
            <person name="Hage H."/>
            <person name="Miyauchi S."/>
            <person name="Viragh M."/>
            <person name="Drula E."/>
            <person name="Min B."/>
            <person name="Chaduli D."/>
            <person name="Navarro D."/>
            <person name="Favel A."/>
            <person name="Norest M."/>
            <person name="Lesage-Meessen L."/>
            <person name="Balint B."/>
            <person name="Merenyi Z."/>
            <person name="de Eugenio L."/>
            <person name="Morin E."/>
            <person name="Martinez A.T."/>
            <person name="Baldrian P."/>
            <person name="Stursova M."/>
            <person name="Martinez M.J."/>
            <person name="Novotny C."/>
            <person name="Magnuson J.K."/>
            <person name="Spatafora J.W."/>
            <person name="Maurice S."/>
            <person name="Pangilinan J."/>
            <person name="Andreopoulos W."/>
            <person name="LaButti K."/>
            <person name="Hundley H."/>
            <person name="Na H."/>
            <person name="Kuo A."/>
            <person name="Barry K."/>
            <person name="Lipzen A."/>
            <person name="Henrissat B."/>
            <person name="Riley R."/>
            <person name="Ahrendt S."/>
            <person name="Nagy L.G."/>
            <person name="Grigoriev I.V."/>
            <person name="Martin F."/>
            <person name="Rosso M.N."/>
        </authorList>
    </citation>
    <scope>NUCLEOTIDE SEQUENCE [LARGE SCALE GENOMIC DNA]</scope>
    <source>
        <strain evidence="2 3">CIRM-BRFM 1785</strain>
    </source>
</reference>
<dbReference type="RefSeq" id="XP_047776283.1">
    <property type="nucleotide sequence ID" value="XM_047921714.1"/>
</dbReference>
<dbReference type="Proteomes" id="UP000814176">
    <property type="component" value="Unassembled WGS sequence"/>
</dbReference>
<feature type="compositionally biased region" description="Polar residues" evidence="1">
    <location>
        <begin position="137"/>
        <end position="146"/>
    </location>
</feature>
<feature type="compositionally biased region" description="Polar residues" evidence="1">
    <location>
        <begin position="856"/>
        <end position="872"/>
    </location>
</feature>
<feature type="compositionally biased region" description="Basic residues" evidence="1">
    <location>
        <begin position="878"/>
        <end position="888"/>
    </location>
</feature>